<proteinExistence type="predicted"/>
<dbReference type="Proteomes" id="UP000038045">
    <property type="component" value="Unplaced"/>
</dbReference>
<feature type="region of interest" description="Disordered" evidence="1">
    <location>
        <begin position="77"/>
        <end position="107"/>
    </location>
</feature>
<keyword evidence="2" id="KW-1185">Reference proteome</keyword>
<accession>A0A0N4ZWM3</accession>
<evidence type="ECO:0000313" key="2">
    <source>
        <dbReference type="Proteomes" id="UP000038045"/>
    </source>
</evidence>
<reference evidence="3" key="1">
    <citation type="submission" date="2017-02" db="UniProtKB">
        <authorList>
            <consortium name="WormBaseParasite"/>
        </authorList>
    </citation>
    <scope>IDENTIFICATION</scope>
</reference>
<evidence type="ECO:0000313" key="3">
    <source>
        <dbReference type="WBParaSite" id="PTRK_0001305300.1"/>
    </source>
</evidence>
<name>A0A0N4ZWM3_PARTI</name>
<evidence type="ECO:0000256" key="1">
    <source>
        <dbReference type="SAM" id="MobiDB-lite"/>
    </source>
</evidence>
<organism evidence="2 3">
    <name type="scientific">Parastrongyloides trichosuri</name>
    <name type="common">Possum-specific nematode worm</name>
    <dbReference type="NCBI Taxonomy" id="131310"/>
    <lineage>
        <taxon>Eukaryota</taxon>
        <taxon>Metazoa</taxon>
        <taxon>Ecdysozoa</taxon>
        <taxon>Nematoda</taxon>
        <taxon>Chromadorea</taxon>
        <taxon>Rhabditida</taxon>
        <taxon>Tylenchina</taxon>
        <taxon>Panagrolaimomorpha</taxon>
        <taxon>Strongyloidoidea</taxon>
        <taxon>Strongyloididae</taxon>
        <taxon>Parastrongyloides</taxon>
    </lineage>
</organism>
<sequence>VCAFDGRLNEPATVFPRPAVYRSGHPHRVRASNGRLPPWSAASVRREAVAVRVRLRSLRRRAHEVRRALLPDRDPVHSFRPGNRVPVPVGHRPGHGRARRLLDGHGFPGRADRRLHLRMEKGRAGLGITPRGFFHSTLSETNMAIDGILKQG</sequence>
<protein>
    <submittedName>
        <fullName evidence="3">Transposase</fullName>
    </submittedName>
</protein>
<dbReference type="WBParaSite" id="PTRK_0001305300.1">
    <property type="protein sequence ID" value="PTRK_0001305300.1"/>
    <property type="gene ID" value="PTRK_0001305300"/>
</dbReference>
<dbReference type="AlphaFoldDB" id="A0A0N4ZWM3"/>